<protein>
    <recommendedName>
        <fullName evidence="3">Secreted protein</fullName>
    </recommendedName>
</protein>
<gene>
    <name evidence="1" type="ORF">CHARACLAT_003550</name>
</gene>
<accession>A0ABU7DDD5</accession>
<reference evidence="1 2" key="1">
    <citation type="submission" date="2021-06" db="EMBL/GenBank/DDBJ databases">
        <authorList>
            <person name="Palmer J.M."/>
        </authorList>
    </citation>
    <scope>NUCLEOTIDE SEQUENCE [LARGE SCALE GENOMIC DNA]</scope>
    <source>
        <strain evidence="1 2">CL_MEX2019</strain>
        <tissue evidence="1">Muscle</tissue>
    </source>
</reference>
<comment type="caution">
    <text evidence="1">The sequence shown here is derived from an EMBL/GenBank/DDBJ whole genome shotgun (WGS) entry which is preliminary data.</text>
</comment>
<sequence length="88" mass="9641">MQVQWELVLSSYRKDIPWLLSSSLDALFFVVPVGLGSSWALCTPPAERPWELMLDCSFPVSANAPPITEEITLCKLSAPATKSGCDLD</sequence>
<dbReference type="Proteomes" id="UP001352852">
    <property type="component" value="Unassembled WGS sequence"/>
</dbReference>
<evidence type="ECO:0000313" key="2">
    <source>
        <dbReference type="Proteomes" id="UP001352852"/>
    </source>
</evidence>
<proteinExistence type="predicted"/>
<evidence type="ECO:0008006" key="3">
    <source>
        <dbReference type="Google" id="ProtNLM"/>
    </source>
</evidence>
<evidence type="ECO:0000313" key="1">
    <source>
        <dbReference type="EMBL" id="MED6273132.1"/>
    </source>
</evidence>
<organism evidence="1 2">
    <name type="scientific">Characodon lateralis</name>
    <dbReference type="NCBI Taxonomy" id="208331"/>
    <lineage>
        <taxon>Eukaryota</taxon>
        <taxon>Metazoa</taxon>
        <taxon>Chordata</taxon>
        <taxon>Craniata</taxon>
        <taxon>Vertebrata</taxon>
        <taxon>Euteleostomi</taxon>
        <taxon>Actinopterygii</taxon>
        <taxon>Neopterygii</taxon>
        <taxon>Teleostei</taxon>
        <taxon>Neoteleostei</taxon>
        <taxon>Acanthomorphata</taxon>
        <taxon>Ovalentaria</taxon>
        <taxon>Atherinomorphae</taxon>
        <taxon>Cyprinodontiformes</taxon>
        <taxon>Goodeidae</taxon>
        <taxon>Characodon</taxon>
    </lineage>
</organism>
<keyword evidence="2" id="KW-1185">Reference proteome</keyword>
<dbReference type="EMBL" id="JAHUTJ010024747">
    <property type="protein sequence ID" value="MED6273132.1"/>
    <property type="molecule type" value="Genomic_DNA"/>
</dbReference>
<name>A0ABU7DDD5_9TELE</name>